<dbReference type="PANTHER" id="PTHR11662:SF456">
    <property type="entry name" value="VESICULAR GLUTAMATE TRANSPORTER, ISOFORM A"/>
    <property type="match status" value="1"/>
</dbReference>
<accession>A0A2S2PHD8</accession>
<feature type="transmembrane region" description="Helical" evidence="5">
    <location>
        <begin position="290"/>
        <end position="309"/>
    </location>
</feature>
<dbReference type="InterPro" id="IPR050382">
    <property type="entry name" value="MFS_Na/Anion_cotransporter"/>
</dbReference>
<evidence type="ECO:0000256" key="4">
    <source>
        <dbReference type="ARBA" id="ARBA00023136"/>
    </source>
</evidence>
<feature type="transmembrane region" description="Helical" evidence="5">
    <location>
        <begin position="250"/>
        <end position="270"/>
    </location>
</feature>
<protein>
    <submittedName>
        <fullName evidence="6">Vesicular glutamate transporter 2</fullName>
    </submittedName>
</protein>
<feature type="transmembrane region" description="Helical" evidence="5">
    <location>
        <begin position="165"/>
        <end position="185"/>
    </location>
</feature>
<evidence type="ECO:0000313" key="6">
    <source>
        <dbReference type="EMBL" id="MBY28814.1"/>
    </source>
</evidence>
<dbReference type="AlphaFoldDB" id="A0A2S2PHD8"/>
<evidence type="ECO:0000256" key="3">
    <source>
        <dbReference type="ARBA" id="ARBA00022989"/>
    </source>
</evidence>
<evidence type="ECO:0000256" key="1">
    <source>
        <dbReference type="ARBA" id="ARBA00004141"/>
    </source>
</evidence>
<dbReference type="EMBL" id="GGMR01016195">
    <property type="protein sequence ID" value="MBY28814.1"/>
    <property type="molecule type" value="Transcribed_RNA"/>
</dbReference>
<sequence length="336" mass="38869">MGMTLATAITTIERVWTYWVPLDKQTIRHVPVILYDVLYKGGFFQYSITDIQHIYSSFTLTLFMGLMGLAWYVLWFYVINGNRFRWPNLDIVLFGGSNSRRHSFETPGFSLTRSIVSDIPWKSLYTSKPVLVIALLYVFDVQIVYRKADGDFYTTVITESHMRNYTFIIFLLFVVLAELFPEIIISTSTTNIRKFWTCLYFGLMSIYFFLEAIIGNTLETNKILHFVLIVVELLYSTFGFYINHLDIAPIYASLLFSLLLGMRIFFKFFLEPILKIIINSRIQDNAGSDMFWAVVCLALATSYAIFASAEVQPWAAEKPVEENQQDIIENDDLPSV</sequence>
<feature type="transmembrane region" description="Helical" evidence="5">
    <location>
        <begin position="223"/>
        <end position="243"/>
    </location>
</feature>
<reference evidence="6" key="1">
    <citation type="submission" date="2018-04" db="EMBL/GenBank/DDBJ databases">
        <title>Transcriptome of Schizaphis graminum biotype I.</title>
        <authorList>
            <person name="Scully E.D."/>
            <person name="Geib S.M."/>
            <person name="Palmer N.A."/>
            <person name="Koch K."/>
            <person name="Bradshaw J."/>
            <person name="Heng-Moss T."/>
            <person name="Sarath G."/>
        </authorList>
    </citation>
    <scope>NUCLEOTIDE SEQUENCE</scope>
</reference>
<comment type="subcellular location">
    <subcellularLocation>
        <location evidence="1">Membrane</location>
        <topology evidence="1">Multi-pass membrane protein</topology>
    </subcellularLocation>
</comment>
<dbReference type="PANTHER" id="PTHR11662">
    <property type="entry name" value="SOLUTE CARRIER FAMILY 17"/>
    <property type="match status" value="1"/>
</dbReference>
<keyword evidence="2 5" id="KW-0812">Transmembrane</keyword>
<evidence type="ECO:0000256" key="5">
    <source>
        <dbReference type="SAM" id="Phobius"/>
    </source>
</evidence>
<proteinExistence type="predicted"/>
<feature type="transmembrane region" description="Helical" evidence="5">
    <location>
        <begin position="54"/>
        <end position="78"/>
    </location>
</feature>
<dbReference type="GO" id="GO:0016020">
    <property type="term" value="C:membrane"/>
    <property type="evidence" value="ECO:0007669"/>
    <property type="project" value="UniProtKB-SubCell"/>
</dbReference>
<name>A0A2S2PHD8_SCHGA</name>
<feature type="transmembrane region" description="Helical" evidence="5">
    <location>
        <begin position="197"/>
        <end position="217"/>
    </location>
</feature>
<keyword evidence="3 5" id="KW-1133">Transmembrane helix</keyword>
<gene>
    <name evidence="6" type="primary">SLC17A6</name>
    <name evidence="6" type="ORF">g.130693</name>
</gene>
<evidence type="ECO:0000256" key="2">
    <source>
        <dbReference type="ARBA" id="ARBA00022692"/>
    </source>
</evidence>
<keyword evidence="4 5" id="KW-0472">Membrane</keyword>
<organism evidence="6">
    <name type="scientific">Schizaphis graminum</name>
    <name type="common">Green bug aphid</name>
    <dbReference type="NCBI Taxonomy" id="13262"/>
    <lineage>
        <taxon>Eukaryota</taxon>
        <taxon>Metazoa</taxon>
        <taxon>Ecdysozoa</taxon>
        <taxon>Arthropoda</taxon>
        <taxon>Hexapoda</taxon>
        <taxon>Insecta</taxon>
        <taxon>Pterygota</taxon>
        <taxon>Neoptera</taxon>
        <taxon>Paraneoptera</taxon>
        <taxon>Hemiptera</taxon>
        <taxon>Sternorrhyncha</taxon>
        <taxon>Aphidomorpha</taxon>
        <taxon>Aphidoidea</taxon>
        <taxon>Aphididae</taxon>
        <taxon>Aphidini</taxon>
        <taxon>Schizaphis</taxon>
    </lineage>
</organism>